<comment type="caution">
    <text evidence="1">The sequence shown here is derived from an EMBL/GenBank/DDBJ whole genome shotgun (WGS) entry which is preliminary data.</text>
</comment>
<dbReference type="AlphaFoldDB" id="A0A288QUB4"/>
<evidence type="ECO:0000313" key="2">
    <source>
        <dbReference type="Proteomes" id="UP000254912"/>
    </source>
</evidence>
<protein>
    <submittedName>
        <fullName evidence="1">Uncharacterized protein</fullName>
    </submittedName>
</protein>
<dbReference type="KEGG" id="wso:WSWS_00036"/>
<organism evidence="1 2">
    <name type="scientific">Weissella soli</name>
    <dbReference type="NCBI Taxonomy" id="155866"/>
    <lineage>
        <taxon>Bacteria</taxon>
        <taxon>Bacillati</taxon>
        <taxon>Bacillota</taxon>
        <taxon>Bacilli</taxon>
        <taxon>Lactobacillales</taxon>
        <taxon>Lactobacillaceae</taxon>
        <taxon>Weissella</taxon>
    </lineage>
</organism>
<dbReference type="InterPro" id="IPR006674">
    <property type="entry name" value="HD_domain"/>
</dbReference>
<sequence length="225" mass="25577">MQEKQVKQIERIYDFTKSILATDQTGHGMDHIDRVRLLITHLLKSEPTADEFITLAAGILHDTYDDKLTADVAIAKQNVVTFLNKIGVTTAQASEIFQIIDNMSWSKQRFGQPEPLTLAGQIVQDADRLEAIGAIAVARVIQYGVQAGHALYDPTMPPRELKTKAEYRDPTGETMINHFYEKLFLLKDYLNTTEAKRIGEKRDRVMRAFVAAFEDEWASRDYLSE</sequence>
<name>A0A288QUB4_9LACO</name>
<dbReference type="PANTHER" id="PTHR33594:SF1">
    <property type="entry name" value="HD_PDEASE DOMAIN-CONTAINING PROTEIN"/>
    <property type="match status" value="1"/>
</dbReference>
<dbReference type="Gene3D" id="1.10.472.50">
    <property type="entry name" value="HD-domain/PDEase-like"/>
    <property type="match status" value="1"/>
</dbReference>
<dbReference type="SUPFAM" id="SSF109604">
    <property type="entry name" value="HD-domain/PDEase-like"/>
    <property type="match status" value="1"/>
</dbReference>
<dbReference type="RefSeq" id="WP_070229366.1">
    <property type="nucleotide sequence ID" value="NZ_BJYO01000003.1"/>
</dbReference>
<dbReference type="PANTHER" id="PTHR33594">
    <property type="entry name" value="SUPERFAMILY HYDROLASE, PUTATIVE (AFU_ORTHOLOGUE AFUA_1G03035)-RELATED"/>
    <property type="match status" value="1"/>
</dbReference>
<dbReference type="Pfam" id="PF01966">
    <property type="entry name" value="HD"/>
    <property type="match status" value="1"/>
</dbReference>
<dbReference type="GeneID" id="94545250"/>
<gene>
    <name evidence="1" type="ORF">DFP99_1016</name>
</gene>
<evidence type="ECO:0000313" key="1">
    <source>
        <dbReference type="EMBL" id="RDL06633.1"/>
    </source>
</evidence>
<keyword evidence="2" id="KW-1185">Reference proteome</keyword>
<proteinExistence type="predicted"/>
<dbReference type="Proteomes" id="UP000254912">
    <property type="component" value="Unassembled WGS sequence"/>
</dbReference>
<dbReference type="EMBL" id="QRAS01000002">
    <property type="protein sequence ID" value="RDL06633.1"/>
    <property type="molecule type" value="Genomic_DNA"/>
</dbReference>
<dbReference type="Gene3D" id="1.20.58.1910">
    <property type="match status" value="1"/>
</dbReference>
<dbReference type="OrthoDB" id="9797344at2"/>
<reference evidence="1 2" key="1">
    <citation type="submission" date="2018-07" db="EMBL/GenBank/DDBJ databases">
        <title>Genomic Encyclopedia of Type Strains, Phase III (KMG-III): the genomes of soil and plant-associated and newly described type strains.</title>
        <authorList>
            <person name="Whitman W."/>
        </authorList>
    </citation>
    <scope>NUCLEOTIDE SEQUENCE [LARGE SCALE GENOMIC DNA]</scope>
    <source>
        <strain evidence="1 2">CECT 7031</strain>
    </source>
</reference>
<accession>A0A288QUB4</accession>